<dbReference type="InterPro" id="IPR016082">
    <property type="entry name" value="Ribosomal_uL30_ferredoxin-like"/>
</dbReference>
<dbReference type="PATRIC" id="fig|1497955.3.peg.1411"/>
<keyword evidence="3 5" id="KW-0689">Ribosomal protein</keyword>
<dbReference type="OrthoDB" id="9812790at2"/>
<dbReference type="InterPro" id="IPR036919">
    <property type="entry name" value="Ribo_uL30_ferredoxin-like_sf"/>
</dbReference>
<keyword evidence="4 5" id="KW-0687">Ribonucleoprotein</keyword>
<dbReference type="GO" id="GO:0003735">
    <property type="term" value="F:structural constituent of ribosome"/>
    <property type="evidence" value="ECO:0007669"/>
    <property type="project" value="InterPro"/>
</dbReference>
<comment type="caution">
    <text evidence="8">The sequence shown here is derived from an EMBL/GenBank/DDBJ whole genome shotgun (WGS) entry which is preliminary data.</text>
</comment>
<feature type="domain" description="Large ribosomal subunit protein uL30-like ferredoxin-like fold" evidence="7">
    <location>
        <begin position="4"/>
        <end position="54"/>
    </location>
</feature>
<dbReference type="EMBL" id="LSCV01000045">
    <property type="protein sequence ID" value="KXB38957.1"/>
    <property type="molecule type" value="Genomic_DNA"/>
</dbReference>
<dbReference type="InterPro" id="IPR005996">
    <property type="entry name" value="Ribosomal_uL30_bac-type"/>
</dbReference>
<dbReference type="InterPro" id="IPR018038">
    <property type="entry name" value="Ribosomal_uL30_CS"/>
</dbReference>
<comment type="subunit">
    <text evidence="2 5">Part of the 50S ribosomal subunit.</text>
</comment>
<evidence type="ECO:0000259" key="7">
    <source>
        <dbReference type="Pfam" id="PF00327"/>
    </source>
</evidence>
<dbReference type="HAMAP" id="MF_01371_B">
    <property type="entry name" value="Ribosomal_uL30_B"/>
    <property type="match status" value="1"/>
</dbReference>
<evidence type="ECO:0000256" key="2">
    <source>
        <dbReference type="ARBA" id="ARBA00011838"/>
    </source>
</evidence>
<keyword evidence="9" id="KW-1185">Reference proteome</keyword>
<dbReference type="Proteomes" id="UP000070080">
    <property type="component" value="Unassembled WGS sequence"/>
</dbReference>
<reference evidence="9" key="1">
    <citation type="submission" date="2016-01" db="EMBL/GenBank/DDBJ databases">
        <authorList>
            <person name="Mitreva M."/>
            <person name="Pepin K.H."/>
            <person name="Mihindukulasuriya K.A."/>
            <person name="Fulton R."/>
            <person name="Fronick C."/>
            <person name="O'Laughlin M."/>
            <person name="Miner T."/>
            <person name="Herter B."/>
            <person name="Rosa B.A."/>
            <person name="Cordes M."/>
            <person name="Tomlinson C."/>
            <person name="Wollam A."/>
            <person name="Palsikar V.B."/>
            <person name="Mardis E.R."/>
            <person name="Wilson R.K."/>
        </authorList>
    </citation>
    <scope>NUCLEOTIDE SEQUENCE [LARGE SCALE GENOMIC DNA]</scope>
    <source>
        <strain evidence="9">KA00274</strain>
    </source>
</reference>
<evidence type="ECO:0000256" key="6">
    <source>
        <dbReference type="RuleBase" id="RU003734"/>
    </source>
</evidence>
<dbReference type="Pfam" id="PF00327">
    <property type="entry name" value="Ribosomal_L30"/>
    <property type="match status" value="1"/>
</dbReference>
<dbReference type="RefSeq" id="WP_066715132.1">
    <property type="nucleotide sequence ID" value="NZ_CP118869.1"/>
</dbReference>
<protein>
    <recommendedName>
        <fullName evidence="5">Large ribosomal subunit protein uL30</fullName>
    </recommendedName>
</protein>
<dbReference type="PIRSF" id="PIRSF002211">
    <property type="entry name" value="Ribosomal_L30_bac-type"/>
    <property type="match status" value="1"/>
</dbReference>
<name>A0A133Y6Z0_9FIRM</name>
<evidence type="ECO:0000256" key="4">
    <source>
        <dbReference type="ARBA" id="ARBA00023274"/>
    </source>
</evidence>
<evidence type="ECO:0000313" key="8">
    <source>
        <dbReference type="EMBL" id="KXB38957.1"/>
    </source>
</evidence>
<sequence length="59" mass="6508">MAKLKITLTKGISNSLKNHQLTVQALGLRKIGQVVEKEDNAAVRGMIQTVRHLVKVEEA</sequence>
<proteinExistence type="inferred from homology"/>
<evidence type="ECO:0000256" key="5">
    <source>
        <dbReference type="HAMAP-Rule" id="MF_01371"/>
    </source>
</evidence>
<gene>
    <name evidence="5" type="primary">rpmD</name>
    <name evidence="8" type="ORF">HMPREF1872_01444</name>
</gene>
<dbReference type="GO" id="GO:0022625">
    <property type="term" value="C:cytosolic large ribosomal subunit"/>
    <property type="evidence" value="ECO:0007669"/>
    <property type="project" value="TreeGrafter"/>
</dbReference>
<dbReference type="CDD" id="cd01658">
    <property type="entry name" value="Ribosomal_L30"/>
    <property type="match status" value="1"/>
</dbReference>
<dbReference type="PANTHER" id="PTHR15892:SF2">
    <property type="entry name" value="LARGE RIBOSOMAL SUBUNIT PROTEIN UL30M"/>
    <property type="match status" value="1"/>
</dbReference>
<dbReference type="FunFam" id="3.30.1390.20:FF:000001">
    <property type="entry name" value="50S ribosomal protein L30"/>
    <property type="match status" value="1"/>
</dbReference>
<dbReference type="AlphaFoldDB" id="A0A133Y6Z0"/>
<evidence type="ECO:0000256" key="3">
    <source>
        <dbReference type="ARBA" id="ARBA00022980"/>
    </source>
</evidence>
<dbReference type="STRING" id="1497955.HMPREF1872_01444"/>
<dbReference type="PANTHER" id="PTHR15892">
    <property type="entry name" value="MITOCHONDRIAL RIBOSOMAL PROTEIN L30"/>
    <property type="match status" value="1"/>
</dbReference>
<organism evidence="8 9">
    <name type="scientific">Amygdalobacter nucleatus</name>
    <dbReference type="NCBI Taxonomy" id="3029274"/>
    <lineage>
        <taxon>Bacteria</taxon>
        <taxon>Bacillati</taxon>
        <taxon>Bacillota</taxon>
        <taxon>Clostridia</taxon>
        <taxon>Eubacteriales</taxon>
        <taxon>Oscillospiraceae</taxon>
        <taxon>Amygdalobacter</taxon>
    </lineage>
</organism>
<dbReference type="SUPFAM" id="SSF55129">
    <property type="entry name" value="Ribosomal protein L30p/L7e"/>
    <property type="match status" value="1"/>
</dbReference>
<comment type="similarity">
    <text evidence="1 5 6">Belongs to the universal ribosomal protein uL30 family.</text>
</comment>
<dbReference type="NCBIfam" id="TIGR01308">
    <property type="entry name" value="rpmD_bact"/>
    <property type="match status" value="1"/>
</dbReference>
<dbReference type="PROSITE" id="PS00634">
    <property type="entry name" value="RIBOSOMAL_L30"/>
    <property type="match status" value="1"/>
</dbReference>
<dbReference type="GO" id="GO:0006412">
    <property type="term" value="P:translation"/>
    <property type="evidence" value="ECO:0007669"/>
    <property type="project" value="UniProtKB-UniRule"/>
</dbReference>
<evidence type="ECO:0000256" key="1">
    <source>
        <dbReference type="ARBA" id="ARBA00007594"/>
    </source>
</evidence>
<accession>A0A133Y6Z0</accession>
<evidence type="ECO:0000313" key="9">
    <source>
        <dbReference type="Proteomes" id="UP000070080"/>
    </source>
</evidence>
<dbReference type="Gene3D" id="3.30.1390.20">
    <property type="entry name" value="Ribosomal protein L30, ferredoxin-like fold domain"/>
    <property type="match status" value="1"/>
</dbReference>